<reference evidence="1" key="1">
    <citation type="submission" date="2020-05" db="EMBL/GenBank/DDBJ databases">
        <title>WGS assembly of Panicum virgatum.</title>
        <authorList>
            <person name="Lovell J.T."/>
            <person name="Jenkins J."/>
            <person name="Shu S."/>
            <person name="Juenger T.E."/>
            <person name="Schmutz J."/>
        </authorList>
    </citation>
    <scope>NUCLEOTIDE SEQUENCE</scope>
    <source>
        <strain evidence="1">AP13</strain>
    </source>
</reference>
<organism evidence="1 2">
    <name type="scientific">Panicum virgatum</name>
    <name type="common">Blackwell switchgrass</name>
    <dbReference type="NCBI Taxonomy" id="38727"/>
    <lineage>
        <taxon>Eukaryota</taxon>
        <taxon>Viridiplantae</taxon>
        <taxon>Streptophyta</taxon>
        <taxon>Embryophyta</taxon>
        <taxon>Tracheophyta</taxon>
        <taxon>Spermatophyta</taxon>
        <taxon>Magnoliopsida</taxon>
        <taxon>Liliopsida</taxon>
        <taxon>Poales</taxon>
        <taxon>Poaceae</taxon>
        <taxon>PACMAD clade</taxon>
        <taxon>Panicoideae</taxon>
        <taxon>Panicodae</taxon>
        <taxon>Paniceae</taxon>
        <taxon>Panicinae</taxon>
        <taxon>Panicum</taxon>
        <taxon>Panicum sect. Hiantes</taxon>
    </lineage>
</organism>
<sequence>MLTLSSVYRTFWFVQECTYCCGLSACRHLCTLFQLQPECARRCSLAPITYVLLFPSCVQAKVCSIVEKEMLASIFDFLELEIWL</sequence>
<keyword evidence="2" id="KW-1185">Reference proteome</keyword>
<protein>
    <submittedName>
        <fullName evidence="1">Uncharacterized protein</fullName>
    </submittedName>
</protein>
<evidence type="ECO:0000313" key="1">
    <source>
        <dbReference type="EMBL" id="KAG2601108.1"/>
    </source>
</evidence>
<proteinExistence type="predicted"/>
<name>A0A8T0SV51_PANVG</name>
<comment type="caution">
    <text evidence="1">The sequence shown here is derived from an EMBL/GenBank/DDBJ whole genome shotgun (WGS) entry which is preliminary data.</text>
</comment>
<accession>A0A8T0SV51</accession>
<dbReference type="Proteomes" id="UP000823388">
    <property type="component" value="Chromosome 5K"/>
</dbReference>
<dbReference type="AlphaFoldDB" id="A0A8T0SV51"/>
<evidence type="ECO:0000313" key="2">
    <source>
        <dbReference type="Proteomes" id="UP000823388"/>
    </source>
</evidence>
<gene>
    <name evidence="1" type="ORF">PVAP13_5KG570307</name>
</gene>
<dbReference type="EMBL" id="CM029045">
    <property type="protein sequence ID" value="KAG2601108.1"/>
    <property type="molecule type" value="Genomic_DNA"/>
</dbReference>